<organism evidence="2 3">
    <name type="scientific">Lactobacillus kalixensis DSM 16043</name>
    <dbReference type="NCBI Taxonomy" id="1423763"/>
    <lineage>
        <taxon>Bacteria</taxon>
        <taxon>Bacillati</taxon>
        <taxon>Bacillota</taxon>
        <taxon>Bacilli</taxon>
        <taxon>Lactobacillales</taxon>
        <taxon>Lactobacillaceae</taxon>
        <taxon>Lactobacillus</taxon>
    </lineage>
</organism>
<evidence type="ECO:0000313" key="3">
    <source>
        <dbReference type="Proteomes" id="UP000051036"/>
    </source>
</evidence>
<keyword evidence="1" id="KW-0812">Transmembrane</keyword>
<name>A0A0R1UFT8_9LACO</name>
<gene>
    <name evidence="2" type="ORF">FC46_GL000340</name>
</gene>
<evidence type="ECO:0000256" key="1">
    <source>
        <dbReference type="SAM" id="Phobius"/>
    </source>
</evidence>
<evidence type="ECO:0000313" key="2">
    <source>
        <dbReference type="EMBL" id="KRL90154.1"/>
    </source>
</evidence>
<comment type="caution">
    <text evidence="2">The sequence shown here is derived from an EMBL/GenBank/DDBJ whole genome shotgun (WGS) entry which is preliminary data.</text>
</comment>
<accession>A0A0R1UFT8</accession>
<keyword evidence="3" id="KW-1185">Reference proteome</keyword>
<dbReference type="EMBL" id="AZFM01000014">
    <property type="protein sequence ID" value="KRL90154.1"/>
    <property type="molecule type" value="Genomic_DNA"/>
</dbReference>
<dbReference type="Proteomes" id="UP000051036">
    <property type="component" value="Unassembled WGS sequence"/>
</dbReference>
<proteinExistence type="predicted"/>
<feature type="transmembrane region" description="Helical" evidence="1">
    <location>
        <begin position="68"/>
        <end position="93"/>
    </location>
</feature>
<dbReference type="RefSeq" id="WP_057798562.1">
    <property type="nucleotide sequence ID" value="NZ_AZFM01000014.1"/>
</dbReference>
<keyword evidence="1" id="KW-1133">Transmembrane helix</keyword>
<dbReference type="AlphaFoldDB" id="A0A0R1UFT8"/>
<reference evidence="2 3" key="1">
    <citation type="journal article" date="2015" name="Genome Announc.">
        <title>Expanding the biotechnology potential of lactobacilli through comparative genomics of 213 strains and associated genera.</title>
        <authorList>
            <person name="Sun Z."/>
            <person name="Harris H.M."/>
            <person name="McCann A."/>
            <person name="Guo C."/>
            <person name="Argimon S."/>
            <person name="Zhang W."/>
            <person name="Yang X."/>
            <person name="Jeffery I.B."/>
            <person name="Cooney J.C."/>
            <person name="Kagawa T.F."/>
            <person name="Liu W."/>
            <person name="Song Y."/>
            <person name="Salvetti E."/>
            <person name="Wrobel A."/>
            <person name="Rasinkangas P."/>
            <person name="Parkhill J."/>
            <person name="Rea M.C."/>
            <person name="O'Sullivan O."/>
            <person name="Ritari J."/>
            <person name="Douillard F.P."/>
            <person name="Paul Ross R."/>
            <person name="Yang R."/>
            <person name="Briner A.E."/>
            <person name="Felis G.E."/>
            <person name="de Vos W.M."/>
            <person name="Barrangou R."/>
            <person name="Klaenhammer T.R."/>
            <person name="Caufield P.W."/>
            <person name="Cui Y."/>
            <person name="Zhang H."/>
            <person name="O'Toole P.W."/>
        </authorList>
    </citation>
    <scope>NUCLEOTIDE SEQUENCE [LARGE SCALE GENOMIC DNA]</scope>
    <source>
        <strain evidence="2 3">DSM 16043</strain>
    </source>
</reference>
<sequence length="162" mass="19485">MNIDENNYYDSYFEKGHIWLKIIQTIVMIFSWIVFFLPCIITTLTYIAHQTHGRYGYYFWHYSEGYDMINLLLVILLFAVAMIAVFCISFGYVQAQRARGLVTKWPMYNVKENMEKRQRIEDYMEARFGNIEYRHSVRNYTVKPEQNIAKDVFKNVIEAKEK</sequence>
<dbReference type="OrthoDB" id="5244771at2"/>
<feature type="transmembrane region" description="Helical" evidence="1">
    <location>
        <begin position="25"/>
        <end position="48"/>
    </location>
</feature>
<dbReference type="PATRIC" id="fig|1423763.3.peg.345"/>
<dbReference type="STRING" id="1423763.FC46_GL000340"/>
<protein>
    <submittedName>
        <fullName evidence="2">Uncharacterized protein</fullName>
    </submittedName>
</protein>
<keyword evidence="1" id="KW-0472">Membrane</keyword>